<dbReference type="AlphaFoldDB" id="A0A4Y2CKL5"/>
<comment type="caution">
    <text evidence="3">The sequence shown here is derived from an EMBL/GenBank/DDBJ whole genome shotgun (WGS) entry which is preliminary data.</text>
</comment>
<name>A0A4Y2CKL5_ARAVE</name>
<reference evidence="3 4" key="1">
    <citation type="journal article" date="2019" name="Sci. Rep.">
        <title>Orb-weaving spider Araneus ventricosus genome elucidates the spidroin gene catalogue.</title>
        <authorList>
            <person name="Kono N."/>
            <person name="Nakamura H."/>
            <person name="Ohtoshi R."/>
            <person name="Moran D.A.P."/>
            <person name="Shinohara A."/>
            <person name="Yoshida Y."/>
            <person name="Fujiwara M."/>
            <person name="Mori M."/>
            <person name="Tomita M."/>
            <person name="Arakawa K."/>
        </authorList>
    </citation>
    <scope>NUCLEOTIDE SEQUENCE [LARGE SCALE GENOMIC DNA]</scope>
</reference>
<accession>A0A4Y2CKL5</accession>
<dbReference type="EMBL" id="BGPR01000203">
    <property type="protein sequence ID" value="GBM04484.1"/>
    <property type="molecule type" value="Genomic_DNA"/>
</dbReference>
<evidence type="ECO:0000313" key="3">
    <source>
        <dbReference type="EMBL" id="GBM04484.1"/>
    </source>
</evidence>
<dbReference type="Proteomes" id="UP000499080">
    <property type="component" value="Unassembled WGS sequence"/>
</dbReference>
<gene>
    <name evidence="3" type="ORF">AVEN_197895_1</name>
</gene>
<feature type="signal peptide" evidence="2">
    <location>
        <begin position="1"/>
        <end position="20"/>
    </location>
</feature>
<proteinExistence type="predicted"/>
<feature type="chain" id="PRO_5021250019" evidence="2">
    <location>
        <begin position="21"/>
        <end position="161"/>
    </location>
</feature>
<protein>
    <submittedName>
        <fullName evidence="3">Uncharacterized protein</fullName>
    </submittedName>
</protein>
<evidence type="ECO:0000256" key="2">
    <source>
        <dbReference type="SAM" id="SignalP"/>
    </source>
</evidence>
<feature type="region of interest" description="Disordered" evidence="1">
    <location>
        <begin position="138"/>
        <end position="161"/>
    </location>
</feature>
<keyword evidence="2" id="KW-0732">Signal</keyword>
<evidence type="ECO:0000256" key="1">
    <source>
        <dbReference type="SAM" id="MobiDB-lite"/>
    </source>
</evidence>
<organism evidence="3 4">
    <name type="scientific">Araneus ventricosus</name>
    <name type="common">Orbweaver spider</name>
    <name type="synonym">Epeira ventricosa</name>
    <dbReference type="NCBI Taxonomy" id="182803"/>
    <lineage>
        <taxon>Eukaryota</taxon>
        <taxon>Metazoa</taxon>
        <taxon>Ecdysozoa</taxon>
        <taxon>Arthropoda</taxon>
        <taxon>Chelicerata</taxon>
        <taxon>Arachnida</taxon>
        <taxon>Araneae</taxon>
        <taxon>Araneomorphae</taxon>
        <taxon>Entelegynae</taxon>
        <taxon>Araneoidea</taxon>
        <taxon>Araneidae</taxon>
        <taxon>Araneus</taxon>
    </lineage>
</organism>
<keyword evidence="4" id="KW-1185">Reference proteome</keyword>
<evidence type="ECO:0000313" key="4">
    <source>
        <dbReference type="Proteomes" id="UP000499080"/>
    </source>
</evidence>
<sequence>MSWHSTACLLLALLFVMVIAACLCTLEKVILPRPANTDLPPGAVLGNLPGYSPTHIWPVSGVPGGHAPVPKGVPFPRKCSCSWISRCQQLMETSVDFFRGSVESVVYKEYEIYYGFMVCSTDLHAEVKKVVADSLEAAGGRGSAEQSGYWPRTRPEGGESG</sequence>